<organism evidence="7 8">
    <name type="scientific">Maricaulis virginensis</name>
    <dbReference type="NCBI Taxonomy" id="144022"/>
    <lineage>
        <taxon>Bacteria</taxon>
        <taxon>Pseudomonadati</taxon>
        <taxon>Pseudomonadota</taxon>
        <taxon>Alphaproteobacteria</taxon>
        <taxon>Maricaulales</taxon>
        <taxon>Maricaulaceae</taxon>
        <taxon>Maricaulis</taxon>
    </lineage>
</organism>
<dbReference type="Gene3D" id="1.10.357.10">
    <property type="entry name" value="Tetracycline Repressor, domain 2"/>
    <property type="match status" value="1"/>
</dbReference>
<dbReference type="InterPro" id="IPR001647">
    <property type="entry name" value="HTH_TetR"/>
</dbReference>
<sequence>MTDVKKVRGSGRERIFRAAVEVLMESGLEAAQTRSVTERAGVGTGLLNHYFRWPVLRAAAWEAVFEDAPADIRRADEAPRAAIGRFMAEAFAPEARLYWRLWIDAERLAPHDPPIAEALDRIRTQLRSALARLLADGVSAGDWQLPDPAATALRLDALRDGLAGLILAGDPAMTTDLARQHLEALFAMECGVAGGG</sequence>
<evidence type="ECO:0000256" key="1">
    <source>
        <dbReference type="ARBA" id="ARBA00022491"/>
    </source>
</evidence>
<evidence type="ECO:0000256" key="4">
    <source>
        <dbReference type="ARBA" id="ARBA00023163"/>
    </source>
</evidence>
<keyword evidence="1" id="KW-0678">Repressor</keyword>
<dbReference type="Pfam" id="PF00440">
    <property type="entry name" value="TetR_N"/>
    <property type="match status" value="1"/>
</dbReference>
<dbReference type="RefSeq" id="WP_271187756.1">
    <property type="nucleotide sequence ID" value="NZ_BSFE01000010.1"/>
</dbReference>
<evidence type="ECO:0000256" key="2">
    <source>
        <dbReference type="ARBA" id="ARBA00023015"/>
    </source>
</evidence>
<comment type="caution">
    <text evidence="7">The sequence shown here is derived from an EMBL/GenBank/DDBJ whole genome shotgun (WGS) entry which is preliminary data.</text>
</comment>
<evidence type="ECO:0000256" key="3">
    <source>
        <dbReference type="ARBA" id="ARBA00023125"/>
    </source>
</evidence>
<dbReference type="PANTHER" id="PTHR30055">
    <property type="entry name" value="HTH-TYPE TRANSCRIPTIONAL REGULATOR RUTR"/>
    <property type="match status" value="1"/>
</dbReference>
<dbReference type="GO" id="GO:0003700">
    <property type="term" value="F:DNA-binding transcription factor activity"/>
    <property type="evidence" value="ECO:0007669"/>
    <property type="project" value="TreeGrafter"/>
</dbReference>
<evidence type="ECO:0000313" key="8">
    <source>
        <dbReference type="Proteomes" id="UP001143486"/>
    </source>
</evidence>
<keyword evidence="4" id="KW-0804">Transcription</keyword>
<dbReference type="Pfam" id="PF13977">
    <property type="entry name" value="TetR_C_6"/>
    <property type="match status" value="1"/>
</dbReference>
<keyword evidence="3" id="KW-0238">DNA-binding</keyword>
<dbReference type="AlphaFoldDB" id="A0A9W6IPU5"/>
<proteinExistence type="predicted"/>
<feature type="domain" description="BetI-type transcriptional repressor C-terminal" evidence="6">
    <location>
        <begin position="79"/>
        <end position="188"/>
    </location>
</feature>
<feature type="domain" description="HTH tetR-type" evidence="5">
    <location>
        <begin position="15"/>
        <end position="52"/>
    </location>
</feature>
<evidence type="ECO:0000259" key="6">
    <source>
        <dbReference type="Pfam" id="PF13977"/>
    </source>
</evidence>
<protein>
    <submittedName>
        <fullName evidence="7">Transcriptional regulator</fullName>
    </submittedName>
</protein>
<dbReference type="InterPro" id="IPR009057">
    <property type="entry name" value="Homeodomain-like_sf"/>
</dbReference>
<gene>
    <name evidence="7" type="ORF">GCM10017621_29120</name>
</gene>
<dbReference type="SUPFAM" id="SSF46689">
    <property type="entry name" value="Homeodomain-like"/>
    <property type="match status" value="1"/>
</dbReference>
<reference evidence="7" key="2">
    <citation type="submission" date="2023-01" db="EMBL/GenBank/DDBJ databases">
        <authorList>
            <person name="Sun Q."/>
            <person name="Evtushenko L."/>
        </authorList>
    </citation>
    <scope>NUCLEOTIDE SEQUENCE</scope>
    <source>
        <strain evidence="7">VKM B-1513</strain>
    </source>
</reference>
<dbReference type="InterPro" id="IPR039538">
    <property type="entry name" value="BetI_C"/>
</dbReference>
<reference evidence="7" key="1">
    <citation type="journal article" date="2014" name="Int. J. Syst. Evol. Microbiol.">
        <title>Complete genome sequence of Corynebacterium casei LMG S-19264T (=DSM 44701T), isolated from a smear-ripened cheese.</title>
        <authorList>
            <consortium name="US DOE Joint Genome Institute (JGI-PGF)"/>
            <person name="Walter F."/>
            <person name="Albersmeier A."/>
            <person name="Kalinowski J."/>
            <person name="Ruckert C."/>
        </authorList>
    </citation>
    <scope>NUCLEOTIDE SEQUENCE</scope>
    <source>
        <strain evidence="7">VKM B-1513</strain>
    </source>
</reference>
<dbReference type="SUPFAM" id="SSF48498">
    <property type="entry name" value="Tetracyclin repressor-like, C-terminal domain"/>
    <property type="match status" value="1"/>
</dbReference>
<name>A0A9W6IPU5_9PROT</name>
<dbReference type="GO" id="GO:0000976">
    <property type="term" value="F:transcription cis-regulatory region binding"/>
    <property type="evidence" value="ECO:0007669"/>
    <property type="project" value="TreeGrafter"/>
</dbReference>
<keyword evidence="8" id="KW-1185">Reference proteome</keyword>
<accession>A0A9W6IPU5</accession>
<evidence type="ECO:0000313" key="7">
    <source>
        <dbReference type="EMBL" id="GLK53404.1"/>
    </source>
</evidence>
<dbReference type="InterPro" id="IPR050109">
    <property type="entry name" value="HTH-type_TetR-like_transc_reg"/>
</dbReference>
<dbReference type="InterPro" id="IPR036271">
    <property type="entry name" value="Tet_transcr_reg_TetR-rel_C_sf"/>
</dbReference>
<dbReference type="Proteomes" id="UP001143486">
    <property type="component" value="Unassembled WGS sequence"/>
</dbReference>
<keyword evidence="2" id="KW-0805">Transcription regulation</keyword>
<dbReference type="PANTHER" id="PTHR30055:SF234">
    <property type="entry name" value="HTH-TYPE TRANSCRIPTIONAL REGULATOR BETI"/>
    <property type="match status" value="1"/>
</dbReference>
<evidence type="ECO:0000259" key="5">
    <source>
        <dbReference type="Pfam" id="PF00440"/>
    </source>
</evidence>
<dbReference type="EMBL" id="BSFE01000010">
    <property type="protein sequence ID" value="GLK53404.1"/>
    <property type="molecule type" value="Genomic_DNA"/>
</dbReference>